<dbReference type="InterPro" id="IPR011577">
    <property type="entry name" value="Cyt_b561_bac/Ni-Hgenase"/>
</dbReference>
<evidence type="ECO:0000259" key="7">
    <source>
        <dbReference type="Pfam" id="PF01292"/>
    </source>
</evidence>
<evidence type="ECO:0000313" key="8">
    <source>
        <dbReference type="EMBL" id="MQQ10015.1"/>
    </source>
</evidence>
<dbReference type="RefSeq" id="WP_153216984.1">
    <property type="nucleotide sequence ID" value="NZ_WIBF01000011.1"/>
</dbReference>
<dbReference type="Pfam" id="PF01292">
    <property type="entry name" value="Ni_hydr_CYTB"/>
    <property type="match status" value="1"/>
</dbReference>
<evidence type="ECO:0000256" key="4">
    <source>
        <dbReference type="ARBA" id="ARBA00022989"/>
    </source>
</evidence>
<evidence type="ECO:0000256" key="3">
    <source>
        <dbReference type="ARBA" id="ARBA00022692"/>
    </source>
</evidence>
<feature type="domain" description="Cytochrome b561 bacterial/Ni-hydrogenase" evidence="7">
    <location>
        <begin position="6"/>
        <end position="167"/>
    </location>
</feature>
<evidence type="ECO:0000313" key="9">
    <source>
        <dbReference type="Proteomes" id="UP000444174"/>
    </source>
</evidence>
<feature type="transmembrane region" description="Helical" evidence="6">
    <location>
        <begin position="35"/>
        <end position="56"/>
    </location>
</feature>
<name>A0A843YK31_9RHOB</name>
<keyword evidence="9" id="KW-1185">Reference proteome</keyword>
<dbReference type="InterPro" id="IPR016174">
    <property type="entry name" value="Di-haem_cyt_TM"/>
</dbReference>
<reference evidence="8 9" key="1">
    <citation type="submission" date="2019-10" db="EMBL/GenBank/DDBJ databases">
        <title>Epibacterium sp. nov., isolated from seawater.</title>
        <authorList>
            <person name="Zhang X."/>
            <person name="Li N."/>
        </authorList>
    </citation>
    <scope>NUCLEOTIDE SEQUENCE [LARGE SCALE GENOMIC DNA]</scope>
    <source>
        <strain evidence="8 9">SM1979</strain>
    </source>
</reference>
<dbReference type="PANTHER" id="PTHR30485">
    <property type="entry name" value="NI/FE-HYDROGENASE 1 B-TYPE CYTOCHROME SUBUNIT"/>
    <property type="match status" value="1"/>
</dbReference>
<dbReference type="Gene3D" id="1.20.950.20">
    <property type="entry name" value="Transmembrane di-heme cytochromes, Chain C"/>
    <property type="match status" value="1"/>
</dbReference>
<dbReference type="AlphaFoldDB" id="A0A843YK31"/>
<comment type="subcellular location">
    <subcellularLocation>
        <location evidence="1">Cell membrane</location>
        <topology evidence="1">Multi-pass membrane protein</topology>
    </subcellularLocation>
</comment>
<dbReference type="EMBL" id="WIBF01000011">
    <property type="protein sequence ID" value="MQQ10015.1"/>
    <property type="molecule type" value="Genomic_DNA"/>
</dbReference>
<proteinExistence type="predicted"/>
<protein>
    <submittedName>
        <fullName evidence="8">Cytochrome B</fullName>
    </submittedName>
</protein>
<feature type="transmembrane region" description="Helical" evidence="6">
    <location>
        <begin position="94"/>
        <end position="114"/>
    </location>
</feature>
<dbReference type="GO" id="GO:0022904">
    <property type="term" value="P:respiratory electron transport chain"/>
    <property type="evidence" value="ECO:0007669"/>
    <property type="project" value="InterPro"/>
</dbReference>
<dbReference type="PANTHER" id="PTHR30485:SF2">
    <property type="entry name" value="BLL0597 PROTEIN"/>
    <property type="match status" value="1"/>
</dbReference>
<dbReference type="InterPro" id="IPR051542">
    <property type="entry name" value="Hydrogenase_cytochrome"/>
</dbReference>
<dbReference type="GO" id="GO:0005886">
    <property type="term" value="C:plasma membrane"/>
    <property type="evidence" value="ECO:0007669"/>
    <property type="project" value="UniProtKB-SubCell"/>
</dbReference>
<organism evidence="8 9">
    <name type="scientific">Tritonibacter litoralis</name>
    <dbReference type="NCBI Taxonomy" id="2662264"/>
    <lineage>
        <taxon>Bacteria</taxon>
        <taxon>Pseudomonadati</taxon>
        <taxon>Pseudomonadota</taxon>
        <taxon>Alphaproteobacteria</taxon>
        <taxon>Rhodobacterales</taxon>
        <taxon>Paracoccaceae</taxon>
        <taxon>Tritonibacter</taxon>
    </lineage>
</organism>
<evidence type="ECO:0000256" key="6">
    <source>
        <dbReference type="SAM" id="Phobius"/>
    </source>
</evidence>
<gene>
    <name evidence="8" type="ORF">GFB49_16230</name>
</gene>
<dbReference type="Proteomes" id="UP000444174">
    <property type="component" value="Unassembled WGS sequence"/>
</dbReference>
<sequence>MRSFYVWDAFVRIFHWSLAGLFLANAIFLDPDAQIHRWVGYGVMALVLLRLVWGFVGSEHARFKNFPPDARHSMEQIKDMIAGRQKPHAGHSPLGALMIYNLFATILAIGATGYLMTTNTFWGVAWPEELHEALVTWAEISVALHILAVIFESHRNKVDLAGSMVTGYKELPIQHSQEPQN</sequence>
<keyword evidence="4 6" id="KW-1133">Transmembrane helix</keyword>
<accession>A0A843YK31</accession>
<evidence type="ECO:0000256" key="2">
    <source>
        <dbReference type="ARBA" id="ARBA00022475"/>
    </source>
</evidence>
<dbReference type="GO" id="GO:0009055">
    <property type="term" value="F:electron transfer activity"/>
    <property type="evidence" value="ECO:0007669"/>
    <property type="project" value="InterPro"/>
</dbReference>
<dbReference type="SUPFAM" id="SSF81342">
    <property type="entry name" value="Transmembrane di-heme cytochromes"/>
    <property type="match status" value="1"/>
</dbReference>
<dbReference type="GO" id="GO:0020037">
    <property type="term" value="F:heme binding"/>
    <property type="evidence" value="ECO:0007669"/>
    <property type="project" value="TreeGrafter"/>
</dbReference>
<comment type="caution">
    <text evidence="8">The sequence shown here is derived from an EMBL/GenBank/DDBJ whole genome shotgun (WGS) entry which is preliminary data.</text>
</comment>
<keyword evidence="2" id="KW-1003">Cell membrane</keyword>
<evidence type="ECO:0000256" key="5">
    <source>
        <dbReference type="ARBA" id="ARBA00023136"/>
    </source>
</evidence>
<keyword evidence="3 6" id="KW-0812">Transmembrane</keyword>
<feature type="transmembrane region" description="Helical" evidence="6">
    <location>
        <begin position="9"/>
        <end position="29"/>
    </location>
</feature>
<keyword evidence="5 6" id="KW-0472">Membrane</keyword>
<evidence type="ECO:0000256" key="1">
    <source>
        <dbReference type="ARBA" id="ARBA00004651"/>
    </source>
</evidence>